<protein>
    <recommendedName>
        <fullName evidence="5">EKC/KEOPS complex subunit BUD32</fullName>
        <ecNumber evidence="3">2.7.11.1</ecNumber>
    </recommendedName>
    <alternativeName>
        <fullName evidence="6 7">Atypical Serine/threonine protein kinase BUD32</fullName>
    </alternativeName>
    <alternativeName>
        <fullName evidence="4">EKC/KEOPS complex subunit bud32</fullName>
    </alternativeName>
</protein>
<feature type="domain" description="Protein kinase" evidence="10">
    <location>
        <begin position="37"/>
        <end position="258"/>
    </location>
</feature>
<evidence type="ECO:0000256" key="5">
    <source>
        <dbReference type="ARBA" id="ARBA00019973"/>
    </source>
</evidence>
<evidence type="ECO:0000256" key="2">
    <source>
        <dbReference type="ARBA" id="ARBA00011534"/>
    </source>
</evidence>
<keyword evidence="11" id="KW-0418">Kinase</keyword>
<evidence type="ECO:0000256" key="3">
    <source>
        <dbReference type="ARBA" id="ARBA00012513"/>
    </source>
</evidence>
<dbReference type="InterPro" id="IPR011009">
    <property type="entry name" value="Kinase-like_dom_sf"/>
</dbReference>
<comment type="function">
    <text evidence="1">Component of the EKC/KEOPS complex that is required for the formation of a threonylcarbamoyl group on adenosine at position 37 (t(6)A37) in tRNAs that read codons beginning with adenine. The complex is probably involved in the transfer of the threonylcarbamoyl moiety of threonylcarbamoyl-AMP (TC-AMP) to the N6 group of A37. BUD32 has ATPase activity in the context of the EKC/KEOPS complex and likely plays a supporting role to the catalytic subunit KAE1. The EKC/KEOPS complex also promotes both telomere uncapping and telomere elongation. The complex is required for efficient recruitment of transcriptional coactivators.</text>
</comment>
<gene>
    <name evidence="11" type="ORF">IF1G_01071</name>
</gene>
<keyword evidence="11" id="KW-0808">Transferase</keyword>
<dbReference type="AlphaFoldDB" id="A0A545VHL1"/>
<evidence type="ECO:0000313" key="11">
    <source>
        <dbReference type="EMBL" id="TQW01140.1"/>
    </source>
</evidence>
<dbReference type="InterPro" id="IPR008266">
    <property type="entry name" value="Tyr_kinase_AS"/>
</dbReference>
<dbReference type="GO" id="GO:0005524">
    <property type="term" value="F:ATP binding"/>
    <property type="evidence" value="ECO:0007669"/>
    <property type="project" value="InterPro"/>
</dbReference>
<name>A0A545VHL1_9HYPO</name>
<keyword evidence="12" id="KW-1185">Reference proteome</keyword>
<evidence type="ECO:0000256" key="1">
    <source>
        <dbReference type="ARBA" id="ARBA00003747"/>
    </source>
</evidence>
<dbReference type="SUPFAM" id="SSF56112">
    <property type="entry name" value="Protein kinase-like (PK-like)"/>
    <property type="match status" value="1"/>
</dbReference>
<dbReference type="InterPro" id="IPR000719">
    <property type="entry name" value="Prot_kinase_dom"/>
</dbReference>
<dbReference type="Pfam" id="PF00069">
    <property type="entry name" value="Pkinase"/>
    <property type="match status" value="1"/>
</dbReference>
<dbReference type="STRING" id="43265.A0A545VHL1"/>
<dbReference type="EC" id="2.7.11.1" evidence="3"/>
<proteinExistence type="predicted"/>
<reference evidence="11 12" key="1">
    <citation type="journal article" date="2019" name="Appl. Microbiol. Biotechnol.">
        <title>Genome sequence of Isaria javanica and comparative genome analysis insights into family S53 peptidase evolution in fungal entomopathogens.</title>
        <authorList>
            <person name="Lin R."/>
            <person name="Zhang X."/>
            <person name="Xin B."/>
            <person name="Zou M."/>
            <person name="Gao Y."/>
            <person name="Qin F."/>
            <person name="Hu Q."/>
            <person name="Xie B."/>
            <person name="Cheng X."/>
        </authorList>
    </citation>
    <scope>NUCLEOTIDE SEQUENCE [LARGE SCALE GENOMIC DNA]</scope>
    <source>
        <strain evidence="11 12">IJ1G</strain>
    </source>
</reference>
<sequence>MEPEWEFYSMKERWGDIDGVRMFLYTHVMYLYNKSEFWDARVAGRYPSREALPAIESCILQQVDRANIWPPLEAGTPVCAEPEKYGLHVKRVRIAEYDGSPTLGQYVQHEARIGLRLRACPHPNVARFHGCAVGRRGEVTGLCFDRYAETLAERIRRRCPVDTESAMAQLRAAVRHIHGMQLVHNDVAPDNIMFVDYAGPALVLVDFDSCATRGGGLPKKRGPVAPGADSSEFENDYVGLELVHRTLLRHEQDMRIRP</sequence>
<dbReference type="GO" id="GO:0004674">
    <property type="term" value="F:protein serine/threonine kinase activity"/>
    <property type="evidence" value="ECO:0007669"/>
    <property type="project" value="UniProtKB-EC"/>
</dbReference>
<evidence type="ECO:0000313" key="12">
    <source>
        <dbReference type="Proteomes" id="UP000315783"/>
    </source>
</evidence>
<dbReference type="Gene3D" id="1.10.510.10">
    <property type="entry name" value="Transferase(Phosphotransferase) domain 1"/>
    <property type="match status" value="1"/>
</dbReference>
<evidence type="ECO:0000256" key="9">
    <source>
        <dbReference type="ARBA" id="ARBA00048679"/>
    </source>
</evidence>
<dbReference type="PROSITE" id="PS50011">
    <property type="entry name" value="PROTEIN_KINASE_DOM"/>
    <property type="match status" value="1"/>
</dbReference>
<evidence type="ECO:0000256" key="4">
    <source>
        <dbReference type="ARBA" id="ARBA00013948"/>
    </source>
</evidence>
<comment type="catalytic activity">
    <reaction evidence="9">
        <text>L-seryl-[protein] + ATP = O-phospho-L-seryl-[protein] + ADP + H(+)</text>
        <dbReference type="Rhea" id="RHEA:17989"/>
        <dbReference type="Rhea" id="RHEA-COMP:9863"/>
        <dbReference type="Rhea" id="RHEA-COMP:11604"/>
        <dbReference type="ChEBI" id="CHEBI:15378"/>
        <dbReference type="ChEBI" id="CHEBI:29999"/>
        <dbReference type="ChEBI" id="CHEBI:30616"/>
        <dbReference type="ChEBI" id="CHEBI:83421"/>
        <dbReference type="ChEBI" id="CHEBI:456216"/>
        <dbReference type="EC" id="2.7.11.1"/>
    </reaction>
</comment>
<organism evidence="11 12">
    <name type="scientific">Cordyceps javanica</name>
    <dbReference type="NCBI Taxonomy" id="43265"/>
    <lineage>
        <taxon>Eukaryota</taxon>
        <taxon>Fungi</taxon>
        <taxon>Dikarya</taxon>
        <taxon>Ascomycota</taxon>
        <taxon>Pezizomycotina</taxon>
        <taxon>Sordariomycetes</taxon>
        <taxon>Hypocreomycetidae</taxon>
        <taxon>Hypocreales</taxon>
        <taxon>Cordycipitaceae</taxon>
        <taxon>Cordyceps</taxon>
    </lineage>
</organism>
<evidence type="ECO:0000256" key="8">
    <source>
        <dbReference type="ARBA" id="ARBA00047899"/>
    </source>
</evidence>
<dbReference type="EMBL" id="SPUK01000001">
    <property type="protein sequence ID" value="TQW01140.1"/>
    <property type="molecule type" value="Genomic_DNA"/>
</dbReference>
<dbReference type="Proteomes" id="UP000315783">
    <property type="component" value="Unassembled WGS sequence"/>
</dbReference>
<accession>A0A545VHL1</accession>
<evidence type="ECO:0000256" key="6">
    <source>
        <dbReference type="ARBA" id="ARBA00030980"/>
    </source>
</evidence>
<evidence type="ECO:0000259" key="10">
    <source>
        <dbReference type="PROSITE" id="PS50011"/>
    </source>
</evidence>
<evidence type="ECO:0000256" key="7">
    <source>
        <dbReference type="ARBA" id="ARBA00033194"/>
    </source>
</evidence>
<comment type="subunit">
    <text evidence="2">Component of the EKC/KEOPS complex composed of at least BUD32, CGI121, GON7, KAE1 and PCC1; the whole complex dimerizes.</text>
</comment>
<dbReference type="PROSITE" id="PS00109">
    <property type="entry name" value="PROTEIN_KINASE_TYR"/>
    <property type="match status" value="1"/>
</dbReference>
<comment type="caution">
    <text evidence="11">The sequence shown here is derived from an EMBL/GenBank/DDBJ whole genome shotgun (WGS) entry which is preliminary data.</text>
</comment>
<comment type="catalytic activity">
    <reaction evidence="8">
        <text>L-threonyl-[protein] + ATP = O-phospho-L-threonyl-[protein] + ADP + H(+)</text>
        <dbReference type="Rhea" id="RHEA:46608"/>
        <dbReference type="Rhea" id="RHEA-COMP:11060"/>
        <dbReference type="Rhea" id="RHEA-COMP:11605"/>
        <dbReference type="ChEBI" id="CHEBI:15378"/>
        <dbReference type="ChEBI" id="CHEBI:30013"/>
        <dbReference type="ChEBI" id="CHEBI:30616"/>
        <dbReference type="ChEBI" id="CHEBI:61977"/>
        <dbReference type="ChEBI" id="CHEBI:456216"/>
        <dbReference type="EC" id="2.7.11.1"/>
    </reaction>
</comment>
<dbReference type="OrthoDB" id="4062651at2759"/>